<evidence type="ECO:0000259" key="10">
    <source>
        <dbReference type="PROSITE" id="PS50071"/>
    </source>
</evidence>
<proteinExistence type="inferred from homology"/>
<dbReference type="SUPFAM" id="SSF46689">
    <property type="entry name" value="Homeodomain-like"/>
    <property type="match status" value="1"/>
</dbReference>
<dbReference type="SMART" id="SM00389">
    <property type="entry name" value="HOX"/>
    <property type="match status" value="1"/>
</dbReference>
<evidence type="ECO:0000256" key="9">
    <source>
        <dbReference type="SAM" id="MobiDB-lite"/>
    </source>
</evidence>
<dbReference type="PROSITE" id="PS50071">
    <property type="entry name" value="HOMEOBOX_2"/>
    <property type="match status" value="1"/>
</dbReference>
<comment type="subcellular location">
    <subcellularLocation>
        <location evidence="1 7 8">Nucleus</location>
    </subcellularLocation>
</comment>
<dbReference type="STRING" id="42514.ENSPNAP00000018507"/>
<dbReference type="PANTHER" id="PTHR46123">
    <property type="entry name" value="MIX-TYPE HOMEOBOX GENE 1-RELATED"/>
    <property type="match status" value="1"/>
</dbReference>
<dbReference type="GO" id="GO:0000977">
    <property type="term" value="F:RNA polymerase II transcription regulatory region sequence-specific DNA binding"/>
    <property type="evidence" value="ECO:0007669"/>
    <property type="project" value="TreeGrafter"/>
</dbReference>
<dbReference type="InterPro" id="IPR051306">
    <property type="entry name" value="Homeobox_regulator"/>
</dbReference>
<evidence type="ECO:0000256" key="5">
    <source>
        <dbReference type="ARBA" id="ARBA00023155"/>
    </source>
</evidence>
<sequence length="315" mass="35227">MNYRLNESTQVCVGGGVSRGASRRKRTSFSKEHVELLRATFESDPYPGISLRESLSQTTGLPESRIQVWFQNRRARTLKCKSGKKSLWQTDAVSRSYGGTRSLSAQPCVTSKEVSTSTLPSPPPLPLTYPGPIKEETKEDCDYTRCSPPSSSVCDDSGYGAPYGHQLRSINPRCRSLICFLWKDTSSLYLLYLSFSDFCPSAPAPVRPSTAPHPPLFSPWIHAAGTRVRTVLHRPPAPSVVRDPKRPEPKTSRREVPIMARFLSCLRSPCRRSWGSFREETGGTETTLLRPNRRTAEDDLTLCKDAQNIESTWTD</sequence>
<keyword evidence="6 7" id="KW-0539">Nucleus</keyword>
<keyword evidence="3" id="KW-0217">Developmental protein</keyword>
<evidence type="ECO:0000256" key="2">
    <source>
        <dbReference type="ARBA" id="ARBA00005733"/>
    </source>
</evidence>
<dbReference type="GeneTree" id="ENSGT00940000154537"/>
<protein>
    <recommendedName>
        <fullName evidence="10">Homeobox domain-containing protein</fullName>
    </recommendedName>
</protein>
<evidence type="ECO:0000256" key="6">
    <source>
        <dbReference type="ARBA" id="ARBA00023242"/>
    </source>
</evidence>
<dbReference type="AlphaFoldDB" id="A0A3B4D2E7"/>
<dbReference type="FunFam" id="1.10.10.60:FF:000312">
    <property type="entry name" value="Mix-type homeobox gene 1"/>
    <property type="match status" value="1"/>
</dbReference>
<evidence type="ECO:0000256" key="1">
    <source>
        <dbReference type="ARBA" id="ARBA00004123"/>
    </source>
</evidence>
<evidence type="ECO:0000256" key="4">
    <source>
        <dbReference type="ARBA" id="ARBA00023125"/>
    </source>
</evidence>
<dbReference type="GO" id="GO:0000981">
    <property type="term" value="F:DNA-binding transcription factor activity, RNA polymerase II-specific"/>
    <property type="evidence" value="ECO:0007669"/>
    <property type="project" value="TreeGrafter"/>
</dbReference>
<keyword evidence="12" id="KW-1185">Reference proteome</keyword>
<reference evidence="11 12" key="1">
    <citation type="submission" date="2020-10" db="EMBL/GenBank/DDBJ databases">
        <title>Pygocentrus nattereri (red-bellied piranha) genome, fPygNat1, primary haplotype.</title>
        <authorList>
            <person name="Myers G."/>
            <person name="Meyer A."/>
            <person name="Karagic N."/>
            <person name="Pippel M."/>
            <person name="Winkler S."/>
            <person name="Tracey A."/>
            <person name="Wood J."/>
            <person name="Formenti G."/>
            <person name="Howe K."/>
            <person name="Fedrigo O."/>
            <person name="Jarvis E.D."/>
        </authorList>
    </citation>
    <scope>NUCLEOTIDE SEQUENCE [LARGE SCALE GENOMIC DNA]</scope>
</reference>
<dbReference type="InterPro" id="IPR001356">
    <property type="entry name" value="HD"/>
</dbReference>
<dbReference type="GO" id="GO:0005634">
    <property type="term" value="C:nucleus"/>
    <property type="evidence" value="ECO:0007669"/>
    <property type="project" value="UniProtKB-SubCell"/>
</dbReference>
<dbReference type="CDD" id="cd00086">
    <property type="entry name" value="homeodomain"/>
    <property type="match status" value="1"/>
</dbReference>
<feature type="region of interest" description="Disordered" evidence="9">
    <location>
        <begin position="113"/>
        <end position="132"/>
    </location>
</feature>
<dbReference type="Gene3D" id="1.10.10.60">
    <property type="entry name" value="Homeodomain-like"/>
    <property type="match status" value="1"/>
</dbReference>
<name>A0A3B4D2E7_PYGNA</name>
<dbReference type="PANTHER" id="PTHR46123:SF4">
    <property type="entry name" value="MIX-TYPE HOMEOBOX GENE 1-RELATED"/>
    <property type="match status" value="1"/>
</dbReference>
<reference evidence="11" key="2">
    <citation type="submission" date="2025-08" db="UniProtKB">
        <authorList>
            <consortium name="Ensembl"/>
        </authorList>
    </citation>
    <scope>IDENTIFICATION</scope>
</reference>
<dbReference type="InterPro" id="IPR009057">
    <property type="entry name" value="Homeodomain-like_sf"/>
</dbReference>
<accession>A0A3B4D2E7</accession>
<dbReference type="Proteomes" id="UP001501920">
    <property type="component" value="Chromosome 5"/>
</dbReference>
<evidence type="ECO:0000256" key="7">
    <source>
        <dbReference type="PROSITE-ProRule" id="PRU00108"/>
    </source>
</evidence>
<feature type="compositionally biased region" description="Pro residues" evidence="9">
    <location>
        <begin position="120"/>
        <end position="129"/>
    </location>
</feature>
<feature type="DNA-binding region" description="Homeobox" evidence="7">
    <location>
        <begin position="22"/>
        <end position="81"/>
    </location>
</feature>
<keyword evidence="4 7" id="KW-0238">DNA-binding</keyword>
<keyword evidence="5 7" id="KW-0371">Homeobox</keyword>
<feature type="domain" description="Homeobox" evidence="10">
    <location>
        <begin position="20"/>
        <end position="80"/>
    </location>
</feature>
<evidence type="ECO:0000256" key="8">
    <source>
        <dbReference type="RuleBase" id="RU000682"/>
    </source>
</evidence>
<comment type="similarity">
    <text evidence="2">Belongs to the paired homeobox family.</text>
</comment>
<evidence type="ECO:0000313" key="11">
    <source>
        <dbReference type="Ensembl" id="ENSPNAP00000018507.2"/>
    </source>
</evidence>
<dbReference type="Pfam" id="PF00046">
    <property type="entry name" value="Homeodomain"/>
    <property type="match status" value="1"/>
</dbReference>
<dbReference type="Ensembl" id="ENSPNAT00000038999.2">
    <property type="protein sequence ID" value="ENSPNAP00000018507.2"/>
    <property type="gene ID" value="ENSPNAG00000024915.2"/>
</dbReference>
<evidence type="ECO:0000313" key="12">
    <source>
        <dbReference type="Proteomes" id="UP001501920"/>
    </source>
</evidence>
<organism evidence="11 12">
    <name type="scientific">Pygocentrus nattereri</name>
    <name type="common">Red-bellied piranha</name>
    <dbReference type="NCBI Taxonomy" id="42514"/>
    <lineage>
        <taxon>Eukaryota</taxon>
        <taxon>Metazoa</taxon>
        <taxon>Chordata</taxon>
        <taxon>Craniata</taxon>
        <taxon>Vertebrata</taxon>
        <taxon>Euteleostomi</taxon>
        <taxon>Actinopterygii</taxon>
        <taxon>Neopterygii</taxon>
        <taxon>Teleostei</taxon>
        <taxon>Ostariophysi</taxon>
        <taxon>Characiformes</taxon>
        <taxon>Characoidei</taxon>
        <taxon>Pygocentrus</taxon>
    </lineage>
</organism>
<reference evidence="11" key="3">
    <citation type="submission" date="2025-09" db="UniProtKB">
        <authorList>
            <consortium name="Ensembl"/>
        </authorList>
    </citation>
    <scope>IDENTIFICATION</scope>
</reference>
<evidence type="ECO:0000256" key="3">
    <source>
        <dbReference type="ARBA" id="ARBA00022473"/>
    </source>
</evidence>